<dbReference type="AlphaFoldDB" id="A0A3B1BUD9"/>
<accession>A0A3B1BUD9</accession>
<name>A0A3B1BUD9_9ZZZZ</name>
<feature type="non-terminal residue" evidence="1">
    <location>
        <position position="60"/>
    </location>
</feature>
<sequence>MNVIAGTAGGSAIWANCMSDPLKGKQQKLTRPEVAMSRAVTGMLRRRGLQILFALAFTWL</sequence>
<proteinExistence type="predicted"/>
<dbReference type="EMBL" id="UOGC01000129">
    <property type="protein sequence ID" value="VAX21916.1"/>
    <property type="molecule type" value="Genomic_DNA"/>
</dbReference>
<reference evidence="1" key="1">
    <citation type="submission" date="2018-06" db="EMBL/GenBank/DDBJ databases">
        <authorList>
            <person name="Zhirakovskaya E."/>
        </authorList>
    </citation>
    <scope>NUCLEOTIDE SEQUENCE</scope>
</reference>
<organism evidence="1">
    <name type="scientific">hydrothermal vent metagenome</name>
    <dbReference type="NCBI Taxonomy" id="652676"/>
    <lineage>
        <taxon>unclassified sequences</taxon>
        <taxon>metagenomes</taxon>
        <taxon>ecological metagenomes</taxon>
    </lineage>
</organism>
<protein>
    <submittedName>
        <fullName evidence="1">Uncharacterized protein</fullName>
    </submittedName>
</protein>
<evidence type="ECO:0000313" key="1">
    <source>
        <dbReference type="EMBL" id="VAX21916.1"/>
    </source>
</evidence>
<gene>
    <name evidence="1" type="ORF">MNBD_NITROSPINAE01-435</name>
</gene>